<dbReference type="Proteomes" id="UP000710815">
    <property type="component" value="Unassembled WGS sequence"/>
</dbReference>
<evidence type="ECO:0008006" key="3">
    <source>
        <dbReference type="Google" id="ProtNLM"/>
    </source>
</evidence>
<accession>A0ABS9VT17</accession>
<proteinExistence type="predicted"/>
<dbReference type="EMBL" id="JAFEJT020000006">
    <property type="protein sequence ID" value="MCH9275135.1"/>
    <property type="molecule type" value="Genomic_DNA"/>
</dbReference>
<evidence type="ECO:0000313" key="2">
    <source>
        <dbReference type="Proteomes" id="UP000710815"/>
    </source>
</evidence>
<reference evidence="1 2" key="1">
    <citation type="journal article" date="2021" name="Environ. Microbiol.">
        <title>Genetic insights into the dark matter of the mammalian gut microbiota through targeted genome reconstruction.</title>
        <authorList>
            <person name="Lugli G.A."/>
            <person name="Alessandri G."/>
            <person name="Milani C."/>
            <person name="Viappiani A."/>
            <person name="Fontana F."/>
            <person name="Tarracchini C."/>
            <person name="Mancabelli L."/>
            <person name="Argentini C."/>
            <person name="Ruiz L."/>
            <person name="Margolles A."/>
            <person name="van Sinderen D."/>
            <person name="Turroni F."/>
            <person name="Ventura M."/>
        </authorList>
    </citation>
    <scope>NUCLEOTIDE SEQUENCE [LARGE SCALE GENOMIC DNA]</scope>
    <source>
        <strain evidence="1 2">MA1</strain>
    </source>
</reference>
<evidence type="ECO:0000313" key="1">
    <source>
        <dbReference type="EMBL" id="MCH9275135.1"/>
    </source>
</evidence>
<organism evidence="1 2">
    <name type="scientific">Bifidobacterium amazonense</name>
    <dbReference type="NCBI Taxonomy" id="2809027"/>
    <lineage>
        <taxon>Bacteria</taxon>
        <taxon>Bacillati</taxon>
        <taxon>Actinomycetota</taxon>
        <taxon>Actinomycetes</taxon>
        <taxon>Bifidobacteriales</taxon>
        <taxon>Bifidobacteriaceae</taxon>
        <taxon>Bifidobacterium</taxon>
    </lineage>
</organism>
<comment type="caution">
    <text evidence="1">The sequence shown here is derived from an EMBL/GenBank/DDBJ whole genome shotgun (WGS) entry which is preliminary data.</text>
</comment>
<sequence length="92" mass="9880">MGNRLQSRSRCVIAGTVLLASAAVLCVFAHFAAAAMMTAVAIVVGLCSLRECRICHRFAALSRTADYGAICPACQRLIAEGRQQELLERRLG</sequence>
<gene>
    <name evidence="1" type="ORF">JS533_002430</name>
</gene>
<keyword evidence="2" id="KW-1185">Reference proteome</keyword>
<dbReference type="RefSeq" id="WP_241512963.1">
    <property type="nucleotide sequence ID" value="NZ_JAFEJT020000006.1"/>
</dbReference>
<reference evidence="1 2" key="2">
    <citation type="journal article" date="2021" name="Syst. Appl. Microbiol.">
        <title>Phylogenetic classification of ten novel species belonging to the genus Bifidobacterium comprising B. phasiani sp. nov., B. pongonis sp. nov., B. saguinibicoloris sp. nov., B. colobi sp. nov., B. simiiventris sp. nov., B. santillanense sp. nov., B. miconis sp. nov., B. amazonense sp. nov., B. pluvialisilvae sp. nov., and B. miconisargentati sp. nov.</title>
        <authorList>
            <person name="Lugli G.A."/>
            <person name="Calvete-Torre I."/>
            <person name="Alessandri G."/>
            <person name="Milani C."/>
            <person name="Turroni F."/>
            <person name="Laiolo P."/>
            <person name="Ossiprandi M.C."/>
            <person name="Margolles A."/>
            <person name="Ruiz L."/>
            <person name="Ventura M."/>
        </authorList>
    </citation>
    <scope>NUCLEOTIDE SEQUENCE [LARGE SCALE GENOMIC DNA]</scope>
    <source>
        <strain evidence="1 2">MA1</strain>
    </source>
</reference>
<protein>
    <recommendedName>
        <fullName evidence="3">Peptidase</fullName>
    </recommendedName>
</protein>
<name>A0ABS9VT17_9BIFI</name>